<dbReference type="AlphaFoldDB" id="A0A9X1HDD4"/>
<organism evidence="2 3">
    <name type="scientific">Flavobacterium potami</name>
    <dbReference type="NCBI Taxonomy" id="2872310"/>
    <lineage>
        <taxon>Bacteria</taxon>
        <taxon>Pseudomonadati</taxon>
        <taxon>Bacteroidota</taxon>
        <taxon>Flavobacteriia</taxon>
        <taxon>Flavobacteriales</taxon>
        <taxon>Flavobacteriaceae</taxon>
        <taxon>Flavobacterium</taxon>
    </lineage>
</organism>
<dbReference type="Pfam" id="PF00535">
    <property type="entry name" value="Glycos_transf_2"/>
    <property type="match status" value="1"/>
</dbReference>
<accession>A0A9X1HDD4</accession>
<feature type="domain" description="Glycosyltransferase 2-like" evidence="1">
    <location>
        <begin position="242"/>
        <end position="371"/>
    </location>
</feature>
<dbReference type="Proteomes" id="UP001139366">
    <property type="component" value="Unassembled WGS sequence"/>
</dbReference>
<dbReference type="InterPro" id="IPR001173">
    <property type="entry name" value="Glyco_trans_2-like"/>
</dbReference>
<sequence>MITVYHQNNKVVKVCNDEKVISLENSFSIAITLMAFAKEFPLERIIWCHADLEKNVNWNAFDSIFHHNKIMASFNCTTDDYLLDGIGYIDDSIFINVNKNVSYPTWLASSAIGGISSEVLLQFENKIKLDKNFDYFLHSLSKLGRSKGLFCYSEPKLLVDRTKSVPTQKATIYKVFQFTKQHYRKRWVFLLFLNLAIYEKRFPLIPFLLSLRFKNRNKIDFDFTDMPIQSNLKIIGEKTIDVIIPTIGRKTYLYDVLKDLAQQTHLPENVIIIEQNPLLDSKSELDYLTTEKWPFQIKHIFTHQSGACNARNLALQQVTREWVFLNDDDNRFDQNLINDVFNKIEQLGNPVITTSYLQKNEKLVFKTTHQTDIFGSGNSFVKKGCLDEITFSKALEFGYGEDFDFGMQLRNKGFDVIYVANPSILHLKAPSGGFRIKHQFEWEKEKIQPKPSPTIMYIKQKYLNEKQILGYKLVLFFKILKKESPFKLFTAYKSLEEKWNASLKWSKNL</sequence>
<dbReference type="RefSeq" id="WP_223708376.1">
    <property type="nucleotide sequence ID" value="NZ_JAINUY010000006.1"/>
</dbReference>
<proteinExistence type="predicted"/>
<evidence type="ECO:0000313" key="3">
    <source>
        <dbReference type="Proteomes" id="UP001139366"/>
    </source>
</evidence>
<evidence type="ECO:0000259" key="1">
    <source>
        <dbReference type="Pfam" id="PF00535"/>
    </source>
</evidence>
<dbReference type="SUPFAM" id="SSF53448">
    <property type="entry name" value="Nucleotide-diphospho-sugar transferases"/>
    <property type="match status" value="1"/>
</dbReference>
<protein>
    <submittedName>
        <fullName evidence="2">Glycosyltransferase family 2 protein</fullName>
    </submittedName>
</protein>
<reference evidence="2 3" key="1">
    <citation type="journal article" date="2023" name="Antonie Van Leeuwenhoek">
        <title>Flavobacterium potami sp. nov., a multi-metal resistance genes harbouring bacterium isolated from shallow river silt.</title>
        <authorList>
            <person name="Li S."/>
            <person name="Mao S."/>
            <person name="Mu W."/>
            <person name="Guo B."/>
            <person name="Li C."/>
            <person name="Zhu Q."/>
            <person name="Hou X."/>
            <person name="Zhao Y."/>
            <person name="Wei S."/>
            <person name="Liu H."/>
            <person name="Liu A."/>
        </authorList>
    </citation>
    <scope>NUCLEOTIDE SEQUENCE [LARGE SCALE GENOMIC DNA]</scope>
    <source>
        <strain evidence="2 3">17A</strain>
    </source>
</reference>
<dbReference type="CDD" id="cd00761">
    <property type="entry name" value="Glyco_tranf_GTA_type"/>
    <property type="match status" value="1"/>
</dbReference>
<gene>
    <name evidence="2" type="ORF">K6T82_17565</name>
</gene>
<evidence type="ECO:0000313" key="2">
    <source>
        <dbReference type="EMBL" id="MBZ4036583.1"/>
    </source>
</evidence>
<name>A0A9X1HDD4_9FLAO</name>
<dbReference type="EMBL" id="JAINUY010000006">
    <property type="protein sequence ID" value="MBZ4036583.1"/>
    <property type="molecule type" value="Genomic_DNA"/>
</dbReference>
<dbReference type="Gene3D" id="3.90.550.10">
    <property type="entry name" value="Spore Coat Polysaccharide Biosynthesis Protein SpsA, Chain A"/>
    <property type="match status" value="1"/>
</dbReference>
<keyword evidence="3" id="KW-1185">Reference proteome</keyword>
<comment type="caution">
    <text evidence="2">The sequence shown here is derived from an EMBL/GenBank/DDBJ whole genome shotgun (WGS) entry which is preliminary data.</text>
</comment>
<dbReference type="InterPro" id="IPR029044">
    <property type="entry name" value="Nucleotide-diphossugar_trans"/>
</dbReference>